<dbReference type="InterPro" id="IPR029472">
    <property type="entry name" value="Copia-like_N"/>
</dbReference>
<dbReference type="EMBL" id="WOCE01000015">
    <property type="protein sequence ID" value="KAE9598263.1"/>
    <property type="molecule type" value="Genomic_DNA"/>
</dbReference>
<sequence length="378" mass="42579">MLGNTMTIINPLTDPSITYYMHPNDGPGIILVKNQLIGSNYHPWSRDMLMALKTKNKLPFIDGTLPRPKPEYPIFGAWGRCNTLVMAWLNHSIDQSIVHSVLWLENAYEIWKDLNERYYQGDMYRICDLQEDLYTSKHGDQSIDRYFTHLKGLWQELDDFMHIPSCVCLTPCSCTLVPTIKSYRKRNYVLRFLKGLNDQYSSVRSQIMMMDPLPSLNKVFSLLMQQERQLAPSLDEPKIFSSASDNSAGRGRFSGRGSKGPYGQSGTSRSSGFSGGRGRGSNTKVCTFCDKTGHTVDLCYRKHGFPPQYKSNASNNTVNSIQGDNIGNPSGSEDKIIGFTQDQHRAILAMLKEPSNQASSQVNTIFMTETGGNHIEDD</sequence>
<dbReference type="Proteomes" id="UP000447434">
    <property type="component" value="Chromosome 15"/>
</dbReference>
<dbReference type="PANTHER" id="PTHR37610">
    <property type="entry name" value="CCHC-TYPE DOMAIN-CONTAINING PROTEIN"/>
    <property type="match status" value="1"/>
</dbReference>
<dbReference type="Pfam" id="PF14244">
    <property type="entry name" value="Retrotran_gag_3"/>
    <property type="match status" value="1"/>
</dbReference>
<accession>A0A6A4P0G0</accession>
<proteinExistence type="predicted"/>
<name>A0A6A4P0G0_LUPAL</name>
<feature type="domain" description="Retrotransposon Copia-like N-terminal" evidence="2">
    <location>
        <begin position="22"/>
        <end position="69"/>
    </location>
</feature>
<feature type="region of interest" description="Disordered" evidence="1">
    <location>
        <begin position="234"/>
        <end position="280"/>
    </location>
</feature>
<gene>
    <name evidence="3" type="ORF">Lalb_Chr15g0078731</name>
</gene>
<dbReference type="AlphaFoldDB" id="A0A6A4P0G0"/>
<evidence type="ECO:0000256" key="1">
    <source>
        <dbReference type="SAM" id="MobiDB-lite"/>
    </source>
</evidence>
<evidence type="ECO:0000259" key="2">
    <source>
        <dbReference type="Pfam" id="PF14244"/>
    </source>
</evidence>
<protein>
    <submittedName>
        <fullName evidence="3">Putative transcription factor interactor and regulator CCHC(Zn) family</fullName>
    </submittedName>
</protein>
<organism evidence="3 4">
    <name type="scientific">Lupinus albus</name>
    <name type="common">White lupine</name>
    <name type="synonym">Lupinus termis</name>
    <dbReference type="NCBI Taxonomy" id="3870"/>
    <lineage>
        <taxon>Eukaryota</taxon>
        <taxon>Viridiplantae</taxon>
        <taxon>Streptophyta</taxon>
        <taxon>Embryophyta</taxon>
        <taxon>Tracheophyta</taxon>
        <taxon>Spermatophyta</taxon>
        <taxon>Magnoliopsida</taxon>
        <taxon>eudicotyledons</taxon>
        <taxon>Gunneridae</taxon>
        <taxon>Pentapetalae</taxon>
        <taxon>rosids</taxon>
        <taxon>fabids</taxon>
        <taxon>Fabales</taxon>
        <taxon>Fabaceae</taxon>
        <taxon>Papilionoideae</taxon>
        <taxon>50 kb inversion clade</taxon>
        <taxon>genistoids sensu lato</taxon>
        <taxon>core genistoids</taxon>
        <taxon>Genisteae</taxon>
        <taxon>Lupinus</taxon>
    </lineage>
</organism>
<evidence type="ECO:0000313" key="4">
    <source>
        <dbReference type="Proteomes" id="UP000447434"/>
    </source>
</evidence>
<reference evidence="4" key="1">
    <citation type="journal article" date="2020" name="Nat. Commun.">
        <title>Genome sequence of the cluster root forming white lupin.</title>
        <authorList>
            <person name="Hufnagel B."/>
            <person name="Marques A."/>
            <person name="Soriano A."/>
            <person name="Marques L."/>
            <person name="Divol F."/>
            <person name="Doumas P."/>
            <person name="Sallet E."/>
            <person name="Mancinotti D."/>
            <person name="Carrere S."/>
            <person name="Marande W."/>
            <person name="Arribat S."/>
            <person name="Keller J."/>
            <person name="Huneau C."/>
            <person name="Blein T."/>
            <person name="Aime D."/>
            <person name="Laguerre M."/>
            <person name="Taylor J."/>
            <person name="Schubert V."/>
            <person name="Nelson M."/>
            <person name="Geu-Flores F."/>
            <person name="Crespi M."/>
            <person name="Gallardo-Guerrero K."/>
            <person name="Delaux P.-M."/>
            <person name="Salse J."/>
            <person name="Berges H."/>
            <person name="Guyot R."/>
            <person name="Gouzy J."/>
            <person name="Peret B."/>
        </authorList>
    </citation>
    <scope>NUCLEOTIDE SEQUENCE [LARGE SCALE GENOMIC DNA]</scope>
    <source>
        <strain evidence="4">cv. Amiga</strain>
    </source>
</reference>
<evidence type="ECO:0000313" key="3">
    <source>
        <dbReference type="EMBL" id="KAE9598263.1"/>
    </source>
</evidence>
<dbReference type="OrthoDB" id="1408296at2759"/>
<keyword evidence="4" id="KW-1185">Reference proteome</keyword>
<comment type="caution">
    <text evidence="3">The sequence shown here is derived from an EMBL/GenBank/DDBJ whole genome shotgun (WGS) entry which is preliminary data.</text>
</comment>
<dbReference type="PANTHER" id="PTHR37610:SF55">
    <property type="entry name" value="RETROTRANSPOSON COPIA-LIKE N-TERMINAL DOMAIN-CONTAINING PROTEIN"/>
    <property type="match status" value="1"/>
</dbReference>